<dbReference type="EMBL" id="CP098747">
    <property type="protein sequence ID" value="USG62179.1"/>
    <property type="molecule type" value="Genomic_DNA"/>
</dbReference>
<keyword evidence="1" id="KW-0732">Signal</keyword>
<proteinExistence type="predicted"/>
<organism evidence="2 3">
    <name type="scientific">Sneathiella marina</name>
    <dbReference type="NCBI Taxonomy" id="2950108"/>
    <lineage>
        <taxon>Bacteria</taxon>
        <taxon>Pseudomonadati</taxon>
        <taxon>Pseudomonadota</taxon>
        <taxon>Alphaproteobacteria</taxon>
        <taxon>Sneathiellales</taxon>
        <taxon>Sneathiellaceae</taxon>
        <taxon>Sneathiella</taxon>
    </lineage>
</organism>
<sequence>MKQFFRKCRWLVISAASLFLLSCSGSVDTSIFDVFGESKPPLPCPRLEVLPGTDSITIFREGEGRDLVDVRFEGVLAPVSGLCQYVDEDTAVVVELVLRIGAIKGPAAESQIEEFPFFVAIAERTGEIIAKKIFYSPIEIPEGRRRGAVQEEMEQRIPLTGIKTGGDYVIILGFQLTEEQLKLKQRSSIN</sequence>
<evidence type="ECO:0008006" key="4">
    <source>
        <dbReference type="Google" id="ProtNLM"/>
    </source>
</evidence>
<evidence type="ECO:0000313" key="2">
    <source>
        <dbReference type="EMBL" id="USG62179.1"/>
    </source>
</evidence>
<evidence type="ECO:0000313" key="3">
    <source>
        <dbReference type="Proteomes" id="UP001056291"/>
    </source>
</evidence>
<feature type="chain" id="PRO_5045661219" description="Lipoprotein" evidence="1">
    <location>
        <begin position="30"/>
        <end position="190"/>
    </location>
</feature>
<feature type="signal peptide" evidence="1">
    <location>
        <begin position="1"/>
        <end position="29"/>
    </location>
</feature>
<keyword evidence="3" id="KW-1185">Reference proteome</keyword>
<accession>A0ABY4WA73</accession>
<reference evidence="2" key="1">
    <citation type="submission" date="2022-06" db="EMBL/GenBank/DDBJ databases">
        <title>Sneathiella actinostolidae sp. nov., isolated from a sea anemonein the Western Pacific Ocean.</title>
        <authorList>
            <person name="Wei M.J."/>
        </authorList>
    </citation>
    <scope>NUCLEOTIDE SEQUENCE</scope>
    <source>
        <strain evidence="2">PHK-P5</strain>
    </source>
</reference>
<evidence type="ECO:0000256" key="1">
    <source>
        <dbReference type="SAM" id="SignalP"/>
    </source>
</evidence>
<protein>
    <recommendedName>
        <fullName evidence="4">Lipoprotein</fullName>
    </recommendedName>
</protein>
<gene>
    <name evidence="2" type="ORF">NBZ79_04210</name>
</gene>
<dbReference type="RefSeq" id="WP_251935788.1">
    <property type="nucleotide sequence ID" value="NZ_CP098747.1"/>
</dbReference>
<name>A0ABY4WA73_9PROT</name>
<dbReference type="Proteomes" id="UP001056291">
    <property type="component" value="Chromosome"/>
</dbReference>
<dbReference type="PROSITE" id="PS51257">
    <property type="entry name" value="PROKAR_LIPOPROTEIN"/>
    <property type="match status" value="1"/>
</dbReference>